<protein>
    <recommendedName>
        <fullName evidence="6">RAM signaling pathway, SOG2</fullName>
    </recommendedName>
</protein>
<gene>
    <name evidence="4" type="ORF">MHUMG1_08205</name>
</gene>
<feature type="compositionally biased region" description="Basic residues" evidence="3">
    <location>
        <begin position="237"/>
        <end position="248"/>
    </location>
</feature>
<feature type="compositionally biased region" description="Low complexity" evidence="3">
    <location>
        <begin position="434"/>
        <end position="446"/>
    </location>
</feature>
<evidence type="ECO:0000313" key="4">
    <source>
        <dbReference type="EMBL" id="KAH0593883.1"/>
    </source>
</evidence>
<sequence>MTAMSNHCLEPPLVPGAKDAPLSTDLSSGRCLPAPKVLAIARKAMRDALLSEGLAAQLGDEVVGLQSGVTIDLSRSAIPELPEELVDIFKDKLERANKIREFPLSLCHLKRLEILDLGQNQLRVLPPEVENLSSLKVLSIPKNQIRELPLCLANMASLQVLKIKGNPIIFPPQDLISTLATTSLEEDSSVGSDTTEVAMTARIKSILKQEAINSRVEPDIPNDSSRSTAPVDETPRPRRKRAGARTGHKSATTSSDSILQQSIYARRLSVIPKRRRISKCFNPIIAFARGMLYAVLQIHPMIQQLAILARGELDSQPSLQIVIYSTNCHIEVLELEIQKYDTTAPETEDHSTQTNIVLRACQTLMGAYRHICTLLADSADAPVDNGHARYIRTLLTLLYNCIMELRATTLSVGTECADCASEHAAHRQDGSGAGAVADAPDKPAAPQSRNEDVMPKSSHPPCSRGPTPTSPRPEPGHLQPPDLTLAMSDPDGLFEKILVCLQTSATMMLRILPAFGGHLTHGLRNAVRRRAPTSHIQHWRCLTKECANAIQHTQTVKREICRVKLRGRADRPTAEFWDLVIGFIASWTALVAEIMACINKILLPPDTRARLRPIQESMKETSHAVVRSPWCDVLAAGGLKATALPGLAASAPRGVSAEMAGRAAGEGGFVAVAVRGNGFDRGDGPGHGSAGVSLSRGDAVRQLSFASRPCVSAALETTAFKSG</sequence>
<dbReference type="InterPro" id="IPR032675">
    <property type="entry name" value="LRR_dom_sf"/>
</dbReference>
<keyword evidence="1" id="KW-0433">Leucine-rich repeat</keyword>
<dbReference type="InterPro" id="IPR019487">
    <property type="entry name" value="RAM_signalling_pathway_SOG2"/>
</dbReference>
<reference evidence="4 5" key="1">
    <citation type="submission" date="2020-07" db="EMBL/GenBank/DDBJ databases">
        <title>Metarhizium humberi genome.</title>
        <authorList>
            <person name="Lysoe E."/>
        </authorList>
    </citation>
    <scope>NUCLEOTIDE SEQUENCE [LARGE SCALE GENOMIC DNA]</scope>
    <source>
        <strain evidence="4 5">ESALQ1638</strain>
    </source>
</reference>
<dbReference type="Proteomes" id="UP000764110">
    <property type="component" value="Unassembled WGS sequence"/>
</dbReference>
<evidence type="ECO:0000313" key="5">
    <source>
        <dbReference type="Proteomes" id="UP000764110"/>
    </source>
</evidence>
<dbReference type="InterPro" id="IPR001611">
    <property type="entry name" value="Leu-rich_rpt"/>
</dbReference>
<dbReference type="PANTHER" id="PTHR48051:SF1">
    <property type="entry name" value="RAS SUPPRESSOR PROTEIN 1"/>
    <property type="match status" value="1"/>
</dbReference>
<evidence type="ECO:0008006" key="6">
    <source>
        <dbReference type="Google" id="ProtNLM"/>
    </source>
</evidence>
<dbReference type="PANTHER" id="PTHR48051">
    <property type="match status" value="1"/>
</dbReference>
<dbReference type="GO" id="GO:0005737">
    <property type="term" value="C:cytoplasm"/>
    <property type="evidence" value="ECO:0007669"/>
    <property type="project" value="TreeGrafter"/>
</dbReference>
<evidence type="ECO:0000256" key="2">
    <source>
        <dbReference type="ARBA" id="ARBA00022737"/>
    </source>
</evidence>
<dbReference type="InterPro" id="IPR050216">
    <property type="entry name" value="LRR_domain-containing"/>
</dbReference>
<accession>A0A9P8S557</accession>
<name>A0A9P8S557_9HYPO</name>
<keyword evidence="2" id="KW-0677">Repeat</keyword>
<dbReference type="Pfam" id="PF13855">
    <property type="entry name" value="LRR_8"/>
    <property type="match status" value="1"/>
</dbReference>
<evidence type="ECO:0000256" key="1">
    <source>
        <dbReference type="ARBA" id="ARBA00022614"/>
    </source>
</evidence>
<dbReference type="Pfam" id="PF10428">
    <property type="entry name" value="SOG2"/>
    <property type="match status" value="2"/>
</dbReference>
<dbReference type="EMBL" id="JACEFI010000018">
    <property type="protein sequence ID" value="KAH0593883.1"/>
    <property type="molecule type" value="Genomic_DNA"/>
</dbReference>
<evidence type="ECO:0000256" key="3">
    <source>
        <dbReference type="SAM" id="MobiDB-lite"/>
    </source>
</evidence>
<dbReference type="Gene3D" id="3.80.10.10">
    <property type="entry name" value="Ribonuclease Inhibitor"/>
    <property type="match status" value="1"/>
</dbReference>
<dbReference type="AlphaFoldDB" id="A0A9P8S557"/>
<comment type="caution">
    <text evidence="4">The sequence shown here is derived from an EMBL/GenBank/DDBJ whole genome shotgun (WGS) entry which is preliminary data.</text>
</comment>
<dbReference type="SMART" id="SM00369">
    <property type="entry name" value="LRR_TYP"/>
    <property type="match status" value="2"/>
</dbReference>
<keyword evidence="5" id="KW-1185">Reference proteome</keyword>
<dbReference type="SUPFAM" id="SSF52058">
    <property type="entry name" value="L domain-like"/>
    <property type="match status" value="1"/>
</dbReference>
<dbReference type="InterPro" id="IPR003591">
    <property type="entry name" value="Leu-rich_rpt_typical-subtyp"/>
</dbReference>
<feature type="region of interest" description="Disordered" evidence="3">
    <location>
        <begin position="214"/>
        <end position="255"/>
    </location>
</feature>
<organism evidence="4 5">
    <name type="scientific">Metarhizium humberi</name>
    <dbReference type="NCBI Taxonomy" id="2596975"/>
    <lineage>
        <taxon>Eukaryota</taxon>
        <taxon>Fungi</taxon>
        <taxon>Dikarya</taxon>
        <taxon>Ascomycota</taxon>
        <taxon>Pezizomycotina</taxon>
        <taxon>Sordariomycetes</taxon>
        <taxon>Hypocreomycetidae</taxon>
        <taxon>Hypocreales</taxon>
        <taxon>Clavicipitaceae</taxon>
        <taxon>Metarhizium</taxon>
    </lineage>
</organism>
<proteinExistence type="predicted"/>
<feature type="region of interest" description="Disordered" evidence="3">
    <location>
        <begin position="430"/>
        <end position="485"/>
    </location>
</feature>